<proteinExistence type="predicted"/>
<reference evidence="2" key="1">
    <citation type="submission" date="2022-11" db="UniProtKB">
        <authorList>
            <consortium name="WormBaseParasite"/>
        </authorList>
    </citation>
    <scope>IDENTIFICATION</scope>
</reference>
<evidence type="ECO:0000313" key="2">
    <source>
        <dbReference type="WBParaSite" id="PS1159_v2.g2209.t2"/>
    </source>
</evidence>
<accession>A0AC35FXX8</accession>
<dbReference type="Proteomes" id="UP000887580">
    <property type="component" value="Unplaced"/>
</dbReference>
<evidence type="ECO:0000313" key="1">
    <source>
        <dbReference type="Proteomes" id="UP000887580"/>
    </source>
</evidence>
<name>A0AC35FXX8_9BILA</name>
<organism evidence="1 2">
    <name type="scientific">Panagrolaimus sp. PS1159</name>
    <dbReference type="NCBI Taxonomy" id="55785"/>
    <lineage>
        <taxon>Eukaryota</taxon>
        <taxon>Metazoa</taxon>
        <taxon>Ecdysozoa</taxon>
        <taxon>Nematoda</taxon>
        <taxon>Chromadorea</taxon>
        <taxon>Rhabditida</taxon>
        <taxon>Tylenchina</taxon>
        <taxon>Panagrolaimomorpha</taxon>
        <taxon>Panagrolaimoidea</taxon>
        <taxon>Panagrolaimidae</taxon>
        <taxon>Panagrolaimus</taxon>
    </lineage>
</organism>
<protein>
    <submittedName>
        <fullName evidence="2">Uncharacterized protein</fullName>
    </submittedName>
</protein>
<dbReference type="WBParaSite" id="PS1159_v2.g2209.t2">
    <property type="protein sequence ID" value="PS1159_v2.g2209.t2"/>
    <property type="gene ID" value="PS1159_v2.g2209"/>
</dbReference>
<sequence length="763" mass="88452">DQVLLMAEQHGLCVQTTRPLTPIAAKFLQQLESLPIDRIRVPTIECFLFKNYMTENLNVWEENIEPNFLKSDVFIPMEWIIYKTRFDLFHANYAAAQFRTSKMLLKLLLDTKPDFPSLLLELRDYVYFDYNKLQHFAANLGITTLESIKVAESVIDVGSATTPESQVKAIAFGAAISREMINDEKAREQLIQALETQMEISNNSAENLRIETALLCIKEINSPLIKKVPKSVDVPSEEFFNQYVLSNPSVFTQYSTIKPDVCERFYELNRIKYPPKFPERYSYPEEFAEFIYRLCPKDLHPLLFLLIGKTMQLQHVSLIKSWERNIDFFLNTVGKSFPPNHSYMKDIQPILVLEALPIKLHAAYTTIGFQDVKIVESLVLKCEGALNNSSNAKSIIKFLKYYLPILLNCGYYENVKRAISYVKDEVFYKFFISFTSLLSFSNENLSMNAKKEFFEQYVTLIKLFTDDGLSRKLLFTSKDFLDMIQNICEPNAIKHLLNYTLQIYNRWFLKSDNSSHILINHPEMFSCFILPDSYKLDPTDTSCFILPDSYKLDPADTRFDSHWGSNKEIINQIIHICLKVSNRICSNDPFVLRATGDYTFVINNYNSSLRFYLNCILILTNYLSHPFTFNNATHIDDLFWKKVVTCLIQLKRPTEAAITCQLITNMFEILPHIHSVLFSGECEDASSHYFHLIGDIAIFQAMSAAYVRQGLMKLQRRLVESVLSRTFNGNNSSKSLQTHEVLRRKSHWIRVLCSEVFDSFDKL</sequence>